<dbReference type="EMBL" id="JARIHO010000052">
    <property type="protein sequence ID" value="KAJ7321075.1"/>
    <property type="molecule type" value="Genomic_DNA"/>
</dbReference>
<keyword evidence="3" id="KW-1185">Reference proteome</keyword>
<protein>
    <submittedName>
        <fullName evidence="2">Uncharacterized protein</fullName>
    </submittedName>
</protein>
<dbReference type="Proteomes" id="UP001218218">
    <property type="component" value="Unassembled WGS sequence"/>
</dbReference>
<evidence type="ECO:0000313" key="2">
    <source>
        <dbReference type="EMBL" id="KAJ7321075.1"/>
    </source>
</evidence>
<accession>A0AAD6ZG26</accession>
<reference evidence="2" key="1">
    <citation type="submission" date="2023-03" db="EMBL/GenBank/DDBJ databases">
        <title>Massive genome expansion in bonnet fungi (Mycena s.s.) driven by repeated elements and novel gene families across ecological guilds.</title>
        <authorList>
            <consortium name="Lawrence Berkeley National Laboratory"/>
            <person name="Harder C.B."/>
            <person name="Miyauchi S."/>
            <person name="Viragh M."/>
            <person name="Kuo A."/>
            <person name="Thoen E."/>
            <person name="Andreopoulos B."/>
            <person name="Lu D."/>
            <person name="Skrede I."/>
            <person name="Drula E."/>
            <person name="Henrissat B."/>
            <person name="Morin E."/>
            <person name="Kohler A."/>
            <person name="Barry K."/>
            <person name="LaButti K."/>
            <person name="Morin E."/>
            <person name="Salamov A."/>
            <person name="Lipzen A."/>
            <person name="Mereny Z."/>
            <person name="Hegedus B."/>
            <person name="Baldrian P."/>
            <person name="Stursova M."/>
            <person name="Weitz H."/>
            <person name="Taylor A."/>
            <person name="Grigoriev I.V."/>
            <person name="Nagy L.G."/>
            <person name="Martin F."/>
            <person name="Kauserud H."/>
        </authorList>
    </citation>
    <scope>NUCLEOTIDE SEQUENCE</scope>
    <source>
        <strain evidence="2">CBHHK002</strain>
    </source>
</reference>
<gene>
    <name evidence="2" type="ORF">DFH08DRAFT_818886</name>
</gene>
<proteinExistence type="predicted"/>
<feature type="region of interest" description="Disordered" evidence="1">
    <location>
        <begin position="36"/>
        <end position="76"/>
    </location>
</feature>
<evidence type="ECO:0000313" key="3">
    <source>
        <dbReference type="Proteomes" id="UP001218218"/>
    </source>
</evidence>
<evidence type="ECO:0000256" key="1">
    <source>
        <dbReference type="SAM" id="MobiDB-lite"/>
    </source>
</evidence>
<sequence>MIRILLTPAFHSVYSKKTELSNSEFFPLPSSPAFSPLSGPSLKHEAPPTDSDSTPKYQKGPTIIVDDNNTPIGQKPIAANSDIEMDIINSSEDELQSANLVQQLINATASHLNKSSIS</sequence>
<dbReference type="AlphaFoldDB" id="A0AAD6ZG26"/>
<name>A0AAD6ZG26_9AGAR</name>
<organism evidence="2 3">
    <name type="scientific">Mycena albidolilacea</name>
    <dbReference type="NCBI Taxonomy" id="1033008"/>
    <lineage>
        <taxon>Eukaryota</taxon>
        <taxon>Fungi</taxon>
        <taxon>Dikarya</taxon>
        <taxon>Basidiomycota</taxon>
        <taxon>Agaricomycotina</taxon>
        <taxon>Agaricomycetes</taxon>
        <taxon>Agaricomycetidae</taxon>
        <taxon>Agaricales</taxon>
        <taxon>Marasmiineae</taxon>
        <taxon>Mycenaceae</taxon>
        <taxon>Mycena</taxon>
    </lineage>
</organism>
<comment type="caution">
    <text evidence="2">The sequence shown here is derived from an EMBL/GenBank/DDBJ whole genome shotgun (WGS) entry which is preliminary data.</text>
</comment>